<accession>A0A9N8WJS7</accession>
<dbReference type="EMBL" id="CAJVPL010000372">
    <property type="protein sequence ID" value="CAG8489089.1"/>
    <property type="molecule type" value="Genomic_DNA"/>
</dbReference>
<name>A0A9N8WJS7_9GLOM</name>
<sequence>MPTIKIHVIGRSNDDTVEVTDDKNYSIQELQKQINYRGLIWWYKDTFLQEGDICPILDEKEKIYVVADILEKRISLNYNQNNNTAVQEQRKEREDGMDLLDMDTNYEEKKKIFRNTVAIDLQDSLI</sequence>
<dbReference type="AlphaFoldDB" id="A0A9N8WJS7"/>
<comment type="caution">
    <text evidence="1">The sequence shown here is derived from an EMBL/GenBank/DDBJ whole genome shotgun (WGS) entry which is preliminary data.</text>
</comment>
<gene>
    <name evidence="1" type="ORF">AGERDE_LOCUS3653</name>
</gene>
<proteinExistence type="predicted"/>
<reference evidence="1" key="1">
    <citation type="submission" date="2021-06" db="EMBL/GenBank/DDBJ databases">
        <authorList>
            <person name="Kallberg Y."/>
            <person name="Tangrot J."/>
            <person name="Rosling A."/>
        </authorList>
    </citation>
    <scope>NUCLEOTIDE SEQUENCE</scope>
    <source>
        <strain evidence="1">MT106</strain>
    </source>
</reference>
<protein>
    <submittedName>
        <fullName evidence="1">10800_t:CDS:1</fullName>
    </submittedName>
</protein>
<evidence type="ECO:0000313" key="2">
    <source>
        <dbReference type="Proteomes" id="UP000789831"/>
    </source>
</evidence>
<dbReference type="Proteomes" id="UP000789831">
    <property type="component" value="Unassembled WGS sequence"/>
</dbReference>
<organism evidence="1 2">
    <name type="scientific">Ambispora gerdemannii</name>
    <dbReference type="NCBI Taxonomy" id="144530"/>
    <lineage>
        <taxon>Eukaryota</taxon>
        <taxon>Fungi</taxon>
        <taxon>Fungi incertae sedis</taxon>
        <taxon>Mucoromycota</taxon>
        <taxon>Glomeromycotina</taxon>
        <taxon>Glomeromycetes</taxon>
        <taxon>Archaeosporales</taxon>
        <taxon>Ambisporaceae</taxon>
        <taxon>Ambispora</taxon>
    </lineage>
</organism>
<evidence type="ECO:0000313" key="1">
    <source>
        <dbReference type="EMBL" id="CAG8489089.1"/>
    </source>
</evidence>
<keyword evidence="2" id="KW-1185">Reference proteome</keyword>